<comment type="catalytic activity">
    <reaction evidence="5">
        <text>3',3'-c-di-GMP + H2O = 5'-phosphoguanylyl(3'-&gt;5')guanosine + H(+)</text>
        <dbReference type="Rhea" id="RHEA:24902"/>
        <dbReference type="ChEBI" id="CHEBI:15377"/>
        <dbReference type="ChEBI" id="CHEBI:15378"/>
        <dbReference type="ChEBI" id="CHEBI:58754"/>
        <dbReference type="ChEBI" id="CHEBI:58805"/>
        <dbReference type="EC" id="3.1.4.52"/>
    </reaction>
    <physiologicalReaction direction="left-to-right" evidence="5">
        <dbReference type="Rhea" id="RHEA:24903"/>
    </physiologicalReaction>
</comment>
<dbReference type="GO" id="GO:0071111">
    <property type="term" value="F:cyclic-guanylate-specific phosphodiesterase activity"/>
    <property type="evidence" value="ECO:0007669"/>
    <property type="project" value="UniProtKB-EC"/>
</dbReference>
<keyword evidence="6" id="KW-1133">Transmembrane helix</keyword>
<dbReference type="InterPro" id="IPR001633">
    <property type="entry name" value="EAL_dom"/>
</dbReference>
<dbReference type="PROSITE" id="PS50883">
    <property type="entry name" value="EAL"/>
    <property type="match status" value="1"/>
</dbReference>
<evidence type="ECO:0000313" key="8">
    <source>
        <dbReference type="Proteomes" id="UP000433532"/>
    </source>
</evidence>
<dbReference type="SMART" id="SM00267">
    <property type="entry name" value="GGDEF"/>
    <property type="match status" value="1"/>
</dbReference>
<organism evidence="7 8">
    <name type="scientific">Pseudomonas aeruginosa</name>
    <dbReference type="NCBI Taxonomy" id="287"/>
    <lineage>
        <taxon>Bacteria</taxon>
        <taxon>Pseudomonadati</taxon>
        <taxon>Pseudomonadota</taxon>
        <taxon>Gammaproteobacteria</taxon>
        <taxon>Pseudomonadales</taxon>
        <taxon>Pseudomonadaceae</taxon>
        <taxon>Pseudomonas</taxon>
    </lineage>
</organism>
<dbReference type="EMBL" id="WOAD01000009">
    <property type="protein sequence ID" value="MUI35906.1"/>
    <property type="molecule type" value="Genomic_DNA"/>
</dbReference>
<comment type="subcellular location">
    <subcellularLocation>
        <location evidence="2">Cell inner membrane</location>
    </subcellularLocation>
</comment>
<dbReference type="Pfam" id="PF00990">
    <property type="entry name" value="GGDEF"/>
    <property type="match status" value="1"/>
</dbReference>
<keyword evidence="4" id="KW-0973">c-di-GMP</keyword>
<dbReference type="PROSITE" id="PS50924">
    <property type="entry name" value="MHYT"/>
    <property type="match status" value="1"/>
</dbReference>
<dbReference type="Gene3D" id="3.20.20.450">
    <property type="entry name" value="EAL domain"/>
    <property type="match status" value="1"/>
</dbReference>
<feature type="transmembrane region" description="Helical" evidence="6">
    <location>
        <begin position="296"/>
        <end position="316"/>
    </location>
</feature>
<name>A0A509JDU2_PSEAI</name>
<dbReference type="GO" id="GO:0071732">
    <property type="term" value="P:cellular response to nitric oxide"/>
    <property type="evidence" value="ECO:0007669"/>
    <property type="project" value="UniProtKB-ARBA"/>
</dbReference>
<dbReference type="SUPFAM" id="SSF141868">
    <property type="entry name" value="EAL domain-like"/>
    <property type="match status" value="1"/>
</dbReference>
<proteinExistence type="predicted"/>
<evidence type="ECO:0000256" key="4">
    <source>
        <dbReference type="ARBA" id="ARBA00022636"/>
    </source>
</evidence>
<dbReference type="AlphaFoldDB" id="A0A509JDU2"/>
<feature type="transmembrane region" description="Helical" evidence="6">
    <location>
        <begin position="219"/>
        <end position="242"/>
    </location>
</feature>
<dbReference type="PANTHER" id="PTHR33121">
    <property type="entry name" value="CYCLIC DI-GMP PHOSPHODIESTERASE PDEF"/>
    <property type="match status" value="1"/>
</dbReference>
<evidence type="ECO:0000256" key="6">
    <source>
        <dbReference type="PROSITE-ProRule" id="PRU00244"/>
    </source>
</evidence>
<comment type="caution">
    <text evidence="7">The sequence shown here is derived from an EMBL/GenBank/DDBJ whole genome shotgun (WGS) entry which is preliminary data.</text>
</comment>
<dbReference type="NCBIfam" id="TIGR00254">
    <property type="entry name" value="GGDEF"/>
    <property type="match status" value="1"/>
</dbReference>
<dbReference type="InterPro" id="IPR035919">
    <property type="entry name" value="EAL_sf"/>
</dbReference>
<dbReference type="InterPro" id="IPR005330">
    <property type="entry name" value="MHYT_dom"/>
</dbReference>
<sequence length="787" mass="87299">MPFLPGKMPKPAVCRRPATSFHADLAGGSRYLYWKHNATPIPSPRPRPRRPRVFRVQGDTAMDWQGLRFLGESPVDGYVLQNCTYSPSLVALAFLVACLAGYTALDMVERVGNSLSHPRRWQWVGAFCLGSGIWATHFVAMLAFHAPIALRYDLPITGLSLLIAVAASYLAMYMTARPRFGLLPCLLAACCIGLGIAAMHYTGMAAMRSVATQYYQPSLFALSVLIAIGAAFTALAAVPYLRGRRSARYRYMKLIASLLLAGAIAAMHFTGMAALVLSVPAGTPLELQASADSLRLGWLTGVLASAIAACGIWAAWSEKQRERRLSENSRVNALLNQLDHAHASLRQMARYDSLTGLQNRTAFNEVFVQHLENCRLRGKGLAVMFLDLDHFKRINDSLGHDSGDELLKIVSERIRSVLRDSDVVARFAGDEFCVLADLTQDHEAHILSQRLMQKMKEPIALDGRTLVMTASVGVSLYPNDGEQCEELLKNAGLALHQSKACGRNNAQFFSRQLLVRATQELQMEEELRQALRDDQLELHYQPILALADGEVHQLEALVRWRHPTQGLLGPDRFIGLAEANGMIDQLDDWVLRRACRDLRSLHLAGHERLRVAVNCCASNLGRASLVDEVRHALEQAGLAACFLELEVTEDALMYNIDQTIPLLERLRELGVSLSIDDFGTGYSSLAYLRRLPLDALKVDRSFIMDIPASQRDMEIAQAIIAMAQKLHLKVVAEGVETPQQLAFLRENHCELVQGYLFSRPLPLAALEEFLRAYRFDAAPPLRSLNQA</sequence>
<dbReference type="InterPro" id="IPR000160">
    <property type="entry name" value="GGDEF_dom"/>
</dbReference>
<dbReference type="InterPro" id="IPR029787">
    <property type="entry name" value="Nucleotide_cyclase"/>
</dbReference>
<dbReference type="FunFam" id="3.20.20.450:FF:000001">
    <property type="entry name" value="Cyclic di-GMP phosphodiesterase yahA"/>
    <property type="match status" value="1"/>
</dbReference>
<gene>
    <name evidence="7" type="ORF">GNQ48_12885</name>
</gene>
<evidence type="ECO:0000256" key="5">
    <source>
        <dbReference type="ARBA" id="ARBA00051114"/>
    </source>
</evidence>
<dbReference type="CDD" id="cd01949">
    <property type="entry name" value="GGDEF"/>
    <property type="match status" value="1"/>
</dbReference>
<comment type="cofactor">
    <cofactor evidence="1">
        <name>Mg(2+)</name>
        <dbReference type="ChEBI" id="CHEBI:18420"/>
    </cofactor>
</comment>
<evidence type="ECO:0000256" key="1">
    <source>
        <dbReference type="ARBA" id="ARBA00001946"/>
    </source>
</evidence>
<keyword evidence="6" id="KW-0472">Membrane</keyword>
<dbReference type="PROSITE" id="PS50887">
    <property type="entry name" value="GGDEF"/>
    <property type="match status" value="1"/>
</dbReference>
<evidence type="ECO:0000256" key="3">
    <source>
        <dbReference type="ARBA" id="ARBA00012282"/>
    </source>
</evidence>
<dbReference type="InterPro" id="IPR043128">
    <property type="entry name" value="Rev_trsase/Diguanyl_cyclase"/>
</dbReference>
<protein>
    <recommendedName>
        <fullName evidence="3">cyclic-guanylate-specific phosphodiesterase</fullName>
        <ecNumber evidence="3">3.1.4.52</ecNumber>
    </recommendedName>
</protein>
<keyword evidence="6" id="KW-0812">Transmembrane</keyword>
<reference evidence="7 8" key="1">
    <citation type="submission" date="2019-11" db="EMBL/GenBank/DDBJ databases">
        <title>Genomes of ocular Pseudomonas aeruginosa isolates.</title>
        <authorList>
            <person name="Khan M."/>
            <person name="Rice S.A."/>
            <person name="Willcox M.D.P."/>
            <person name="Stapleton F."/>
        </authorList>
    </citation>
    <scope>NUCLEOTIDE SEQUENCE [LARGE SCALE GENOMIC DNA]</scope>
    <source>
        <strain evidence="7 8">PA221</strain>
    </source>
</reference>
<dbReference type="Gene3D" id="3.30.70.270">
    <property type="match status" value="1"/>
</dbReference>
<evidence type="ECO:0000313" key="7">
    <source>
        <dbReference type="EMBL" id="MUI35906.1"/>
    </source>
</evidence>
<dbReference type="Proteomes" id="UP000433532">
    <property type="component" value="Unassembled WGS sequence"/>
</dbReference>
<dbReference type="GO" id="GO:0005886">
    <property type="term" value="C:plasma membrane"/>
    <property type="evidence" value="ECO:0007669"/>
    <property type="project" value="UniProtKB-SubCell"/>
</dbReference>
<feature type="transmembrane region" description="Helical" evidence="6">
    <location>
        <begin position="154"/>
        <end position="173"/>
    </location>
</feature>
<dbReference type="EC" id="3.1.4.52" evidence="3"/>
<feature type="transmembrane region" description="Helical" evidence="6">
    <location>
        <begin position="180"/>
        <end position="199"/>
    </location>
</feature>
<dbReference type="PANTHER" id="PTHR33121:SF79">
    <property type="entry name" value="CYCLIC DI-GMP PHOSPHODIESTERASE PDED-RELATED"/>
    <property type="match status" value="1"/>
</dbReference>
<dbReference type="SMART" id="SM00052">
    <property type="entry name" value="EAL"/>
    <property type="match status" value="1"/>
</dbReference>
<dbReference type="FunFam" id="3.30.70.270:FF:000001">
    <property type="entry name" value="Diguanylate cyclase domain protein"/>
    <property type="match status" value="1"/>
</dbReference>
<dbReference type="Pfam" id="PF00563">
    <property type="entry name" value="EAL"/>
    <property type="match status" value="1"/>
</dbReference>
<feature type="transmembrane region" description="Helical" evidence="6">
    <location>
        <begin position="126"/>
        <end position="148"/>
    </location>
</feature>
<accession>A0A509JDU2</accession>
<feature type="transmembrane region" description="Helical" evidence="6">
    <location>
        <begin position="254"/>
        <end position="276"/>
    </location>
</feature>
<dbReference type="CDD" id="cd01948">
    <property type="entry name" value="EAL"/>
    <property type="match status" value="1"/>
</dbReference>
<feature type="transmembrane region" description="Helical" evidence="6">
    <location>
        <begin position="85"/>
        <end position="105"/>
    </location>
</feature>
<evidence type="ECO:0000256" key="2">
    <source>
        <dbReference type="ARBA" id="ARBA00004533"/>
    </source>
</evidence>
<dbReference type="Pfam" id="PF03707">
    <property type="entry name" value="MHYT"/>
    <property type="match status" value="3"/>
</dbReference>
<dbReference type="SUPFAM" id="SSF55073">
    <property type="entry name" value="Nucleotide cyclase"/>
    <property type="match status" value="1"/>
</dbReference>
<dbReference type="InterPro" id="IPR050706">
    <property type="entry name" value="Cyclic-di-GMP_PDE-like"/>
</dbReference>